<dbReference type="GO" id="GO:0043190">
    <property type="term" value="C:ATP-binding cassette (ABC) transporter complex"/>
    <property type="evidence" value="ECO:0007669"/>
    <property type="project" value="InterPro"/>
</dbReference>
<evidence type="ECO:0000313" key="11">
    <source>
        <dbReference type="Proteomes" id="UP000053405"/>
    </source>
</evidence>
<dbReference type="PANTHER" id="PTHR43077">
    <property type="entry name" value="TRANSPORT PERMEASE YVFS-RELATED"/>
    <property type="match status" value="1"/>
</dbReference>
<evidence type="ECO:0000256" key="5">
    <source>
        <dbReference type="ARBA" id="ARBA00022989"/>
    </source>
</evidence>
<feature type="transmembrane region" description="Helical" evidence="8">
    <location>
        <begin position="197"/>
        <end position="215"/>
    </location>
</feature>
<evidence type="ECO:0000256" key="7">
    <source>
        <dbReference type="ARBA" id="ARBA00023251"/>
    </source>
</evidence>
<feature type="transmembrane region" description="Helical" evidence="8">
    <location>
        <begin position="160"/>
        <end position="185"/>
    </location>
</feature>
<feature type="transmembrane region" description="Helical" evidence="8">
    <location>
        <begin position="44"/>
        <end position="62"/>
    </location>
</feature>
<dbReference type="GO" id="GO:0046677">
    <property type="term" value="P:response to antibiotic"/>
    <property type="evidence" value="ECO:0007669"/>
    <property type="project" value="UniProtKB-KW"/>
</dbReference>
<dbReference type="Pfam" id="PF01061">
    <property type="entry name" value="ABC2_membrane"/>
    <property type="match status" value="1"/>
</dbReference>
<dbReference type="PANTHER" id="PTHR43077:SF8">
    <property type="entry name" value="DOXORUBICIN RESISTANCE ABC TRANSPORTER PERMEASE PROTEIN DRRB"/>
    <property type="match status" value="1"/>
</dbReference>
<protein>
    <recommendedName>
        <fullName evidence="8">Transport permease protein</fullName>
    </recommendedName>
</protein>
<organism evidence="10 11">
    <name type="scientific">Gordonia hirsuta DSM 44140 = NBRC 16056</name>
    <dbReference type="NCBI Taxonomy" id="1121927"/>
    <lineage>
        <taxon>Bacteria</taxon>
        <taxon>Bacillati</taxon>
        <taxon>Actinomycetota</taxon>
        <taxon>Actinomycetes</taxon>
        <taxon>Mycobacteriales</taxon>
        <taxon>Gordoniaceae</taxon>
        <taxon>Gordonia</taxon>
    </lineage>
</organism>
<evidence type="ECO:0000256" key="6">
    <source>
        <dbReference type="ARBA" id="ARBA00023136"/>
    </source>
</evidence>
<keyword evidence="7" id="KW-0046">Antibiotic resistance</keyword>
<evidence type="ECO:0000256" key="8">
    <source>
        <dbReference type="RuleBase" id="RU361157"/>
    </source>
</evidence>
<evidence type="ECO:0000256" key="2">
    <source>
        <dbReference type="ARBA" id="ARBA00007783"/>
    </source>
</evidence>
<comment type="subcellular location">
    <subcellularLocation>
        <location evidence="1 8">Cell membrane</location>
        <topology evidence="1 8">Multi-pass membrane protein</topology>
    </subcellularLocation>
</comment>
<sequence>MTAATVAAVPSMELGPPKGRINPLQQWWVLTVRGLLKVLRNGEFIFAFLSPALLAICFYLPLRKAVAEVATIDYAQYLMPIIMLQSAAFVASSAAMRSAMDGQEGVHTRFRVMPMPAVIPFLARSATNLVLLLVALACGLVTCLIMGWRPVSVEDGGAGVAGAAIAVALVGMIGMGLALCADGIGLVAKSPEATSQLVAFPTLILGMLSTGFIPLNQFPEWIRGFVQYQPISQVTKAMREALSGLLDWNRLAPTVWWSAGLFVVAAILLVIGTRRAVR</sequence>
<dbReference type="STRING" id="1121927.GOHSU_07_00040"/>
<evidence type="ECO:0000256" key="4">
    <source>
        <dbReference type="ARBA" id="ARBA00022692"/>
    </source>
</evidence>
<proteinExistence type="inferred from homology"/>
<keyword evidence="3 8" id="KW-1003">Cell membrane</keyword>
<feature type="domain" description="ABC transmembrane type-2" evidence="9">
    <location>
        <begin position="42"/>
        <end position="276"/>
    </location>
</feature>
<dbReference type="EMBL" id="BANT01000007">
    <property type="protein sequence ID" value="GAC56450.1"/>
    <property type="molecule type" value="Genomic_DNA"/>
</dbReference>
<keyword evidence="8" id="KW-0813">Transport</keyword>
<gene>
    <name evidence="10" type="ORF">GOHSU_07_00040</name>
</gene>
<evidence type="ECO:0000256" key="3">
    <source>
        <dbReference type="ARBA" id="ARBA00022475"/>
    </source>
</evidence>
<feature type="transmembrane region" description="Helical" evidence="8">
    <location>
        <begin position="255"/>
        <end position="273"/>
    </location>
</feature>
<dbReference type="InterPro" id="IPR000412">
    <property type="entry name" value="ABC_2_transport"/>
</dbReference>
<dbReference type="PIRSF" id="PIRSF006648">
    <property type="entry name" value="DrrB"/>
    <property type="match status" value="1"/>
</dbReference>
<dbReference type="InterPro" id="IPR051328">
    <property type="entry name" value="T7SS_ABC-Transporter"/>
</dbReference>
<keyword evidence="5 8" id="KW-1133">Transmembrane helix</keyword>
<keyword evidence="4 8" id="KW-0812">Transmembrane</keyword>
<dbReference type="Proteomes" id="UP000053405">
    <property type="component" value="Unassembled WGS sequence"/>
</dbReference>
<dbReference type="GO" id="GO:0140359">
    <property type="term" value="F:ABC-type transporter activity"/>
    <property type="evidence" value="ECO:0007669"/>
    <property type="project" value="InterPro"/>
</dbReference>
<comment type="similarity">
    <text evidence="2 8">Belongs to the ABC-2 integral membrane protein family.</text>
</comment>
<name>L7L5N6_9ACTN</name>
<dbReference type="PROSITE" id="PS51012">
    <property type="entry name" value="ABC_TM2"/>
    <property type="match status" value="1"/>
</dbReference>
<feature type="transmembrane region" description="Helical" evidence="8">
    <location>
        <begin position="117"/>
        <end position="148"/>
    </location>
</feature>
<feature type="transmembrane region" description="Helical" evidence="8">
    <location>
        <begin position="74"/>
        <end position="96"/>
    </location>
</feature>
<dbReference type="InterPro" id="IPR047817">
    <property type="entry name" value="ABC2_TM_bact-type"/>
</dbReference>
<accession>L7L5N6</accession>
<keyword evidence="6 8" id="KW-0472">Membrane</keyword>
<evidence type="ECO:0000256" key="1">
    <source>
        <dbReference type="ARBA" id="ARBA00004651"/>
    </source>
</evidence>
<dbReference type="RefSeq" id="WP_005936726.1">
    <property type="nucleotide sequence ID" value="NZ_ATVK01000004.1"/>
</dbReference>
<reference evidence="10 11" key="1">
    <citation type="submission" date="2012-12" db="EMBL/GenBank/DDBJ databases">
        <title>Whole genome shotgun sequence of Gordonia hirsuta NBRC 16056.</title>
        <authorList>
            <person name="Isaki-Nakamura S."/>
            <person name="Hosoyama A."/>
            <person name="Tsuchikane K."/>
            <person name="Katsumata H."/>
            <person name="Baba S."/>
            <person name="Yamazaki S."/>
            <person name="Fujita N."/>
        </authorList>
    </citation>
    <scope>NUCLEOTIDE SEQUENCE [LARGE SCALE GENOMIC DNA]</scope>
    <source>
        <strain evidence="10 11">NBRC 16056</strain>
    </source>
</reference>
<dbReference type="OrthoDB" id="8988363at2"/>
<evidence type="ECO:0000259" key="9">
    <source>
        <dbReference type="PROSITE" id="PS51012"/>
    </source>
</evidence>
<dbReference type="eggNOG" id="COG0842">
    <property type="taxonomic scope" value="Bacteria"/>
</dbReference>
<comment type="caution">
    <text evidence="10">The sequence shown here is derived from an EMBL/GenBank/DDBJ whole genome shotgun (WGS) entry which is preliminary data.</text>
</comment>
<evidence type="ECO:0000313" key="10">
    <source>
        <dbReference type="EMBL" id="GAC56450.1"/>
    </source>
</evidence>
<dbReference type="InterPro" id="IPR013525">
    <property type="entry name" value="ABC2_TM"/>
</dbReference>
<keyword evidence="11" id="KW-1185">Reference proteome</keyword>
<dbReference type="AlphaFoldDB" id="L7L5N6"/>